<dbReference type="EMBL" id="BGZK01000545">
    <property type="protein sequence ID" value="GBP49458.1"/>
    <property type="molecule type" value="Genomic_DNA"/>
</dbReference>
<feature type="region of interest" description="Disordered" evidence="1">
    <location>
        <begin position="129"/>
        <end position="160"/>
    </location>
</feature>
<comment type="caution">
    <text evidence="2">The sequence shown here is derived from an EMBL/GenBank/DDBJ whole genome shotgun (WGS) entry which is preliminary data.</text>
</comment>
<evidence type="ECO:0000313" key="2">
    <source>
        <dbReference type="EMBL" id="GBP49458.1"/>
    </source>
</evidence>
<organism evidence="2 3">
    <name type="scientific">Eumeta variegata</name>
    <name type="common">Bagworm moth</name>
    <name type="synonym">Eumeta japonica</name>
    <dbReference type="NCBI Taxonomy" id="151549"/>
    <lineage>
        <taxon>Eukaryota</taxon>
        <taxon>Metazoa</taxon>
        <taxon>Ecdysozoa</taxon>
        <taxon>Arthropoda</taxon>
        <taxon>Hexapoda</taxon>
        <taxon>Insecta</taxon>
        <taxon>Pterygota</taxon>
        <taxon>Neoptera</taxon>
        <taxon>Endopterygota</taxon>
        <taxon>Lepidoptera</taxon>
        <taxon>Glossata</taxon>
        <taxon>Ditrysia</taxon>
        <taxon>Tineoidea</taxon>
        <taxon>Psychidae</taxon>
        <taxon>Oiketicinae</taxon>
        <taxon>Eumeta</taxon>
    </lineage>
</organism>
<protein>
    <submittedName>
        <fullName evidence="2">Uncharacterized protein</fullName>
    </submittedName>
</protein>
<sequence>MYDIALMSYDVLSYDFKVLGRVVVWVYSKHSIHASESTLKLRFRLLPSIGKNGRQQPLTHTLGQREELRLRISQYGKKNVLRGVAPNVNSCGSVVRLHTDGACAVIGTRLMSRRQTYSALAVRNGNRFLSGGPARQPPRFMIPSERSGRAVEASVPSERT</sequence>
<proteinExistence type="predicted"/>
<dbReference type="Proteomes" id="UP000299102">
    <property type="component" value="Unassembled WGS sequence"/>
</dbReference>
<accession>A0A4C1WDM2</accession>
<reference evidence="2 3" key="1">
    <citation type="journal article" date="2019" name="Commun. Biol.">
        <title>The bagworm genome reveals a unique fibroin gene that provides high tensile strength.</title>
        <authorList>
            <person name="Kono N."/>
            <person name="Nakamura H."/>
            <person name="Ohtoshi R."/>
            <person name="Tomita M."/>
            <person name="Numata K."/>
            <person name="Arakawa K."/>
        </authorList>
    </citation>
    <scope>NUCLEOTIDE SEQUENCE [LARGE SCALE GENOMIC DNA]</scope>
</reference>
<gene>
    <name evidence="2" type="ORF">EVAR_25672_1</name>
</gene>
<keyword evidence="3" id="KW-1185">Reference proteome</keyword>
<evidence type="ECO:0000313" key="3">
    <source>
        <dbReference type="Proteomes" id="UP000299102"/>
    </source>
</evidence>
<evidence type="ECO:0000256" key="1">
    <source>
        <dbReference type="SAM" id="MobiDB-lite"/>
    </source>
</evidence>
<name>A0A4C1WDM2_EUMVA</name>
<dbReference type="AlphaFoldDB" id="A0A4C1WDM2"/>